<dbReference type="AlphaFoldDB" id="A0A9D1S1W3"/>
<protein>
    <submittedName>
        <fullName evidence="2">NAD(P)H-binding protein</fullName>
    </submittedName>
</protein>
<dbReference type="InterPro" id="IPR016040">
    <property type="entry name" value="NAD(P)-bd_dom"/>
</dbReference>
<sequence>MAEKRVVIIGGHGKIALLAAPQLAASGFDVDAVIRNPDQAAEVEAAGASAIVLDVENATKTELAKTFDGADAVLFSAGAGGGNPQRTQAVDRDAAILTMDTATEAGVQRYIMVSYSRADQDVHELDPENSFYPYAKAKFEADEHLRGTGLQYTILGPGMLTAEPETGLIDVVDADEAARRRSGDSDGAETTSRSNVAAVIAHCLREEAGVRQTVRFFDGSTPIAEALS</sequence>
<gene>
    <name evidence="2" type="ORF">H9871_05280</name>
</gene>
<dbReference type="Gene3D" id="3.40.50.720">
    <property type="entry name" value="NAD(P)-binding Rossmann-like Domain"/>
    <property type="match status" value="1"/>
</dbReference>
<organism evidence="2 3">
    <name type="scientific">Candidatus Nesterenkonia stercoripullorum</name>
    <dbReference type="NCBI Taxonomy" id="2838701"/>
    <lineage>
        <taxon>Bacteria</taxon>
        <taxon>Bacillati</taxon>
        <taxon>Actinomycetota</taxon>
        <taxon>Actinomycetes</taxon>
        <taxon>Micrococcales</taxon>
        <taxon>Micrococcaceae</taxon>
        <taxon>Nesterenkonia</taxon>
    </lineage>
</organism>
<evidence type="ECO:0000313" key="2">
    <source>
        <dbReference type="EMBL" id="HIW99537.1"/>
    </source>
</evidence>
<dbReference type="PANTHER" id="PTHR15020:SF50">
    <property type="entry name" value="UPF0659 PROTEIN YMR090W"/>
    <property type="match status" value="1"/>
</dbReference>
<feature type="domain" description="NAD(P)-binding" evidence="1">
    <location>
        <begin position="10"/>
        <end position="206"/>
    </location>
</feature>
<proteinExistence type="predicted"/>
<dbReference type="PANTHER" id="PTHR15020">
    <property type="entry name" value="FLAVIN REDUCTASE-RELATED"/>
    <property type="match status" value="1"/>
</dbReference>
<comment type="caution">
    <text evidence="2">The sequence shown here is derived from an EMBL/GenBank/DDBJ whole genome shotgun (WGS) entry which is preliminary data.</text>
</comment>
<dbReference type="EMBL" id="DXGD01000192">
    <property type="protein sequence ID" value="HIW99537.1"/>
    <property type="molecule type" value="Genomic_DNA"/>
</dbReference>
<dbReference type="Pfam" id="PF13460">
    <property type="entry name" value="NAD_binding_10"/>
    <property type="match status" value="1"/>
</dbReference>
<evidence type="ECO:0000313" key="3">
    <source>
        <dbReference type="Proteomes" id="UP000824151"/>
    </source>
</evidence>
<reference evidence="2" key="2">
    <citation type="submission" date="2021-04" db="EMBL/GenBank/DDBJ databases">
        <authorList>
            <person name="Gilroy R."/>
        </authorList>
    </citation>
    <scope>NUCLEOTIDE SEQUENCE</scope>
    <source>
        <strain evidence="2">ChiHejej3B27-3195</strain>
    </source>
</reference>
<dbReference type="SUPFAM" id="SSF51735">
    <property type="entry name" value="NAD(P)-binding Rossmann-fold domains"/>
    <property type="match status" value="1"/>
</dbReference>
<reference evidence="2" key="1">
    <citation type="journal article" date="2021" name="PeerJ">
        <title>Extensive microbial diversity within the chicken gut microbiome revealed by metagenomics and culture.</title>
        <authorList>
            <person name="Gilroy R."/>
            <person name="Ravi A."/>
            <person name="Getino M."/>
            <person name="Pursley I."/>
            <person name="Horton D.L."/>
            <person name="Alikhan N.F."/>
            <person name="Baker D."/>
            <person name="Gharbi K."/>
            <person name="Hall N."/>
            <person name="Watson M."/>
            <person name="Adriaenssens E.M."/>
            <person name="Foster-Nyarko E."/>
            <person name="Jarju S."/>
            <person name="Secka A."/>
            <person name="Antonio M."/>
            <person name="Oren A."/>
            <person name="Chaudhuri R.R."/>
            <person name="La Ragione R."/>
            <person name="Hildebrand F."/>
            <person name="Pallen M.J."/>
        </authorList>
    </citation>
    <scope>NUCLEOTIDE SEQUENCE</scope>
    <source>
        <strain evidence="2">ChiHejej3B27-3195</strain>
    </source>
</reference>
<accession>A0A9D1S1W3</accession>
<evidence type="ECO:0000259" key="1">
    <source>
        <dbReference type="Pfam" id="PF13460"/>
    </source>
</evidence>
<dbReference type="Proteomes" id="UP000824151">
    <property type="component" value="Unassembled WGS sequence"/>
</dbReference>
<dbReference type="InterPro" id="IPR036291">
    <property type="entry name" value="NAD(P)-bd_dom_sf"/>
</dbReference>
<name>A0A9D1S1W3_9MICC</name>